<keyword evidence="2 11" id="KW-0547">Nucleotide-binding</keyword>
<keyword evidence="5 11" id="KW-0067">ATP-binding</keyword>
<evidence type="ECO:0000313" key="16">
    <source>
        <dbReference type="Proteomes" id="UP001241848"/>
    </source>
</evidence>
<comment type="catalytic activity">
    <reaction evidence="10">
        <text>ATP + H2O = ADP + phosphate + H(+)</text>
        <dbReference type="Rhea" id="RHEA:13065"/>
        <dbReference type="ChEBI" id="CHEBI:15377"/>
        <dbReference type="ChEBI" id="CHEBI:15378"/>
        <dbReference type="ChEBI" id="CHEBI:30616"/>
        <dbReference type="ChEBI" id="CHEBI:43474"/>
        <dbReference type="ChEBI" id="CHEBI:456216"/>
        <dbReference type="EC" id="5.6.2.4"/>
    </reaction>
</comment>
<dbReference type="CDD" id="cd18807">
    <property type="entry name" value="SF1_C_UvrD"/>
    <property type="match status" value="1"/>
</dbReference>
<evidence type="ECO:0000256" key="10">
    <source>
        <dbReference type="ARBA" id="ARBA00048988"/>
    </source>
</evidence>
<name>A0ABT9FV02_9BACL</name>
<dbReference type="InterPro" id="IPR014017">
    <property type="entry name" value="DNA_helicase_UvrD-like_C"/>
</dbReference>
<evidence type="ECO:0000256" key="2">
    <source>
        <dbReference type="ARBA" id="ARBA00022741"/>
    </source>
</evidence>
<dbReference type="InterPro" id="IPR027417">
    <property type="entry name" value="P-loop_NTPase"/>
</dbReference>
<dbReference type="Proteomes" id="UP001241848">
    <property type="component" value="Unassembled WGS sequence"/>
</dbReference>
<comment type="catalytic activity">
    <reaction evidence="8">
        <text>Couples ATP hydrolysis with the unwinding of duplex DNA by translocating in the 3'-5' direction.</text>
        <dbReference type="EC" id="5.6.2.4"/>
    </reaction>
</comment>
<dbReference type="InterPro" id="IPR000212">
    <property type="entry name" value="DNA_helicase_UvrD/REP"/>
</dbReference>
<keyword evidence="4 11" id="KW-0347">Helicase</keyword>
<evidence type="ECO:0000256" key="11">
    <source>
        <dbReference type="PROSITE-ProRule" id="PRU00560"/>
    </source>
</evidence>
<keyword evidence="16" id="KW-1185">Reference proteome</keyword>
<evidence type="ECO:0000256" key="4">
    <source>
        <dbReference type="ARBA" id="ARBA00022806"/>
    </source>
</evidence>
<dbReference type="Pfam" id="PF00580">
    <property type="entry name" value="UvrD-helicase"/>
    <property type="match status" value="1"/>
</dbReference>
<evidence type="ECO:0000259" key="14">
    <source>
        <dbReference type="PROSITE" id="PS51217"/>
    </source>
</evidence>
<evidence type="ECO:0000256" key="3">
    <source>
        <dbReference type="ARBA" id="ARBA00022801"/>
    </source>
</evidence>
<evidence type="ECO:0000256" key="8">
    <source>
        <dbReference type="ARBA" id="ARBA00034617"/>
    </source>
</evidence>
<gene>
    <name evidence="15" type="ORF">OIN60_17630</name>
</gene>
<reference evidence="15 16" key="1">
    <citation type="submission" date="2022-10" db="EMBL/GenBank/DDBJ databases">
        <title>Paenibacillus description and whole genome data of maize root bacterial community.</title>
        <authorList>
            <person name="Marton D."/>
            <person name="Farkas M."/>
            <person name="Cserhati M."/>
        </authorList>
    </citation>
    <scope>NUCLEOTIDE SEQUENCE [LARGE SCALE GENOMIC DNA]</scope>
    <source>
        <strain evidence="15 16">P96</strain>
    </source>
</reference>
<dbReference type="EC" id="5.6.2.4" evidence="9"/>
<dbReference type="Gene3D" id="3.40.50.300">
    <property type="entry name" value="P-loop containing nucleotide triphosphate hydrolases"/>
    <property type="match status" value="2"/>
</dbReference>
<dbReference type="CDD" id="cd17932">
    <property type="entry name" value="DEXQc_UvrD"/>
    <property type="match status" value="1"/>
</dbReference>
<dbReference type="PANTHER" id="PTHR11070">
    <property type="entry name" value="UVRD / RECB / PCRA DNA HELICASE FAMILY MEMBER"/>
    <property type="match status" value="1"/>
</dbReference>
<keyword evidence="3 11" id="KW-0378">Hydrolase</keyword>
<dbReference type="Gene3D" id="1.10.486.10">
    <property type="entry name" value="PCRA, domain 4"/>
    <property type="match status" value="1"/>
</dbReference>
<dbReference type="InterPro" id="IPR014016">
    <property type="entry name" value="UvrD-like_ATP-bd"/>
</dbReference>
<keyword evidence="6" id="KW-0238">DNA-binding</keyword>
<dbReference type="PANTHER" id="PTHR11070:SF2">
    <property type="entry name" value="ATP-DEPENDENT DNA HELICASE SRS2"/>
    <property type="match status" value="1"/>
</dbReference>
<dbReference type="Gene3D" id="1.10.10.160">
    <property type="match status" value="1"/>
</dbReference>
<feature type="binding site" evidence="11">
    <location>
        <begin position="74"/>
        <end position="81"/>
    </location>
    <ligand>
        <name>ATP</name>
        <dbReference type="ChEBI" id="CHEBI:30616"/>
    </ligand>
</feature>
<comment type="caution">
    <text evidence="15">The sequence shown here is derived from an EMBL/GenBank/DDBJ whole genome shotgun (WGS) entry which is preliminary data.</text>
</comment>
<keyword evidence="7" id="KW-0413">Isomerase</keyword>
<comment type="similarity">
    <text evidence="1">Belongs to the helicase family. UvrD subfamily.</text>
</comment>
<feature type="compositionally biased region" description="Low complexity" evidence="12">
    <location>
        <begin position="702"/>
        <end position="713"/>
    </location>
</feature>
<evidence type="ECO:0000256" key="9">
    <source>
        <dbReference type="ARBA" id="ARBA00034808"/>
    </source>
</evidence>
<evidence type="ECO:0000256" key="6">
    <source>
        <dbReference type="ARBA" id="ARBA00023125"/>
    </source>
</evidence>
<accession>A0ABT9FV02</accession>
<dbReference type="InterPro" id="IPR013986">
    <property type="entry name" value="DExx_box_DNA_helicase_dom_sf"/>
</dbReference>
<dbReference type="RefSeq" id="WP_305756178.1">
    <property type="nucleotide sequence ID" value="NZ_JAPCKK010000027.1"/>
</dbReference>
<feature type="region of interest" description="Disordered" evidence="12">
    <location>
        <begin position="692"/>
        <end position="714"/>
    </location>
</feature>
<dbReference type="Pfam" id="PF13361">
    <property type="entry name" value="UvrD_C"/>
    <property type="match status" value="1"/>
</dbReference>
<dbReference type="Pfam" id="PF14169">
    <property type="entry name" value="YdjO"/>
    <property type="match status" value="1"/>
</dbReference>
<evidence type="ECO:0000256" key="5">
    <source>
        <dbReference type="ARBA" id="ARBA00022840"/>
    </source>
</evidence>
<protein>
    <recommendedName>
        <fullName evidence="9">DNA 3'-5' helicase</fullName>
        <ecNumber evidence="9">5.6.2.4</ecNumber>
    </recommendedName>
</protein>
<sequence>MDPNNSFYPRPLGVSYNLSLPTAGSASMDTSIQLVGDSEADAHYFRSLEQAGILLNKPQLEAVRYGQGPLLTLAGAGCGKTTVLAARAGYLMAVRGVSPSSILLVTFTSKAAAEMKERIAALPDIRPAAARAVQARTFHSFALALLRHQGVTEDIFGDTQAQHTVMKMLLRQLGLSEAYQPESLLAALSAWKAEGRLTHELPENGQEERDAKRVLLAYEDWKKERQKMDFDDILLRASMMLRNPAVLQPLQRRFSYIMVDEFQDTNTLQYEMVRRLAAKHRNLMVVGDDDQTIYTFNGARQESILEFDKVYKDARVITLNINYRSDARILGLGSSIVAKNRKRRAKRLVSAGREGLEPQFFTPSNPEEEAIHVVSHLLRQVEEGIVRYSDIAILHRTASGSRSIFEQLVMRDVPFIQYGAGTVFYDQSLIRPLMDHLRLALNPRRMECMPSALGPLYVPRETGMDYIQREEKKQAKKYPLIHLTRWERLRDFQQEQVKERIKLIKGLAAMAPLLAIQEMRRVFYDKYLESGDPGTWTHYKETLQESLEELETAARRFETVEEFVAFADELSKRHRDMESLRTAADGDAVSLMTIHRAKGLEFPCVYLIGASEGILPHSTALGKEPPEDLLASVTPDSQTDPEQLLEEERRLAYVAVTRAKQLLYITSPAANHGKTAALSRFLLEAYGVKPSAAPGRSEATAERAGAQASSGAQARERKARMITVPVWSCSSSTCSAWIRKDIKQSRYGRTETPAPVESAPACPLCSSVMQAGTRSVPAR</sequence>
<proteinExistence type="inferred from homology"/>
<feature type="domain" description="UvrD-like helicase ATP-binding" evidence="13">
    <location>
        <begin position="53"/>
        <end position="326"/>
    </location>
</feature>
<feature type="domain" description="UvrD-like helicase C-terminal" evidence="14">
    <location>
        <begin position="327"/>
        <end position="599"/>
    </location>
</feature>
<evidence type="ECO:0000256" key="1">
    <source>
        <dbReference type="ARBA" id="ARBA00009922"/>
    </source>
</evidence>
<dbReference type="PROSITE" id="PS51217">
    <property type="entry name" value="UVRD_HELICASE_CTER"/>
    <property type="match status" value="1"/>
</dbReference>
<dbReference type="PROSITE" id="PS51198">
    <property type="entry name" value="UVRD_HELICASE_ATP_BIND"/>
    <property type="match status" value="1"/>
</dbReference>
<dbReference type="EMBL" id="JAPCKK010000027">
    <property type="protein sequence ID" value="MDP4098556.1"/>
    <property type="molecule type" value="Genomic_DNA"/>
</dbReference>
<evidence type="ECO:0000256" key="12">
    <source>
        <dbReference type="SAM" id="MobiDB-lite"/>
    </source>
</evidence>
<organism evidence="15 16">
    <name type="scientific">Paenibacillus zeirhizosphaerae</name>
    <dbReference type="NCBI Taxonomy" id="2987519"/>
    <lineage>
        <taxon>Bacteria</taxon>
        <taxon>Bacillati</taxon>
        <taxon>Bacillota</taxon>
        <taxon>Bacilli</taxon>
        <taxon>Bacillales</taxon>
        <taxon>Paenibacillaceae</taxon>
        <taxon>Paenibacillus</taxon>
    </lineage>
</organism>
<evidence type="ECO:0000256" key="7">
    <source>
        <dbReference type="ARBA" id="ARBA00023235"/>
    </source>
</evidence>
<dbReference type="InterPro" id="IPR025916">
    <property type="entry name" value="YdjO"/>
</dbReference>
<evidence type="ECO:0000259" key="13">
    <source>
        <dbReference type="PROSITE" id="PS51198"/>
    </source>
</evidence>
<dbReference type="SUPFAM" id="SSF52540">
    <property type="entry name" value="P-loop containing nucleoside triphosphate hydrolases"/>
    <property type="match status" value="1"/>
</dbReference>
<evidence type="ECO:0000313" key="15">
    <source>
        <dbReference type="EMBL" id="MDP4098556.1"/>
    </source>
</evidence>